<dbReference type="Proteomes" id="UP000887565">
    <property type="component" value="Unplaced"/>
</dbReference>
<keyword evidence="5" id="KW-0808">Transferase</keyword>
<dbReference type="GO" id="GO:0070037">
    <property type="term" value="F:rRNA (pseudouridine) methyltransferase activity"/>
    <property type="evidence" value="ECO:0007669"/>
    <property type="project" value="InterPro"/>
</dbReference>
<dbReference type="InterPro" id="IPR029028">
    <property type="entry name" value="Alpha/beta_knot_MTases"/>
</dbReference>
<accession>A0A915L7N8</accession>
<proteinExistence type="inferred from homology"/>
<dbReference type="GO" id="GO:0032040">
    <property type="term" value="C:small-subunit processome"/>
    <property type="evidence" value="ECO:0007669"/>
    <property type="project" value="TreeGrafter"/>
</dbReference>
<reference evidence="10" key="1">
    <citation type="submission" date="2022-11" db="UniProtKB">
        <authorList>
            <consortium name="WormBaseParasite"/>
        </authorList>
    </citation>
    <scope>IDENTIFICATION</scope>
</reference>
<evidence type="ECO:0000256" key="3">
    <source>
        <dbReference type="ARBA" id="ARBA00022552"/>
    </source>
</evidence>
<dbReference type="Gene3D" id="3.40.1280.10">
    <property type="match status" value="1"/>
</dbReference>
<dbReference type="WBParaSite" id="nRc.2.0.1.t47049-RA">
    <property type="protein sequence ID" value="nRc.2.0.1.t47049-RA"/>
    <property type="gene ID" value="nRc.2.0.1.g47049"/>
</dbReference>
<evidence type="ECO:0000256" key="4">
    <source>
        <dbReference type="ARBA" id="ARBA00022603"/>
    </source>
</evidence>
<dbReference type="GO" id="GO:0019843">
    <property type="term" value="F:rRNA binding"/>
    <property type="evidence" value="ECO:0007669"/>
    <property type="project" value="UniProtKB-KW"/>
</dbReference>
<evidence type="ECO:0000256" key="6">
    <source>
        <dbReference type="ARBA" id="ARBA00022691"/>
    </source>
</evidence>
<evidence type="ECO:0000256" key="8">
    <source>
        <dbReference type="ARBA" id="ARBA00022884"/>
    </source>
</evidence>
<dbReference type="Pfam" id="PF03587">
    <property type="entry name" value="EMG1"/>
    <property type="match status" value="1"/>
</dbReference>
<sequence>MDFKHKSKRLKTSDDKAGKKLIVILENSQLETAKIGKNYELLCSDKHGSFLRKQNKDPADYRPDITHQCLLMLLDSPLNRENLLQIYIHTAKNVLIEISPHTRIPRTYERFAGLM</sequence>
<keyword evidence="7" id="KW-0699">rRNA-binding</keyword>
<evidence type="ECO:0000256" key="2">
    <source>
        <dbReference type="ARBA" id="ARBA00022517"/>
    </source>
</evidence>
<keyword evidence="4" id="KW-0489">Methyltransferase</keyword>
<evidence type="ECO:0000256" key="7">
    <source>
        <dbReference type="ARBA" id="ARBA00022730"/>
    </source>
</evidence>
<name>A0A915L7N8_ROMCU</name>
<organism evidence="9 10">
    <name type="scientific">Romanomermis culicivorax</name>
    <name type="common">Nematode worm</name>
    <dbReference type="NCBI Taxonomy" id="13658"/>
    <lineage>
        <taxon>Eukaryota</taxon>
        <taxon>Metazoa</taxon>
        <taxon>Ecdysozoa</taxon>
        <taxon>Nematoda</taxon>
        <taxon>Enoplea</taxon>
        <taxon>Dorylaimia</taxon>
        <taxon>Mermithida</taxon>
        <taxon>Mermithoidea</taxon>
        <taxon>Mermithidae</taxon>
        <taxon>Romanomermis</taxon>
    </lineage>
</organism>
<comment type="similarity">
    <text evidence="1">Belongs to the class IV-like SAM-binding methyltransferase superfamily. RNA methyltransferase NEP1 family.</text>
</comment>
<evidence type="ECO:0000256" key="1">
    <source>
        <dbReference type="ARBA" id="ARBA00008115"/>
    </source>
</evidence>
<keyword evidence="2" id="KW-0690">Ribosome biogenesis</keyword>
<keyword evidence="3" id="KW-0698">rRNA processing</keyword>
<keyword evidence="9" id="KW-1185">Reference proteome</keyword>
<evidence type="ECO:0000313" key="9">
    <source>
        <dbReference type="Proteomes" id="UP000887565"/>
    </source>
</evidence>
<keyword evidence="6" id="KW-0949">S-adenosyl-L-methionine</keyword>
<dbReference type="SUPFAM" id="SSF75217">
    <property type="entry name" value="alpha/beta knot"/>
    <property type="match status" value="1"/>
</dbReference>
<dbReference type="PANTHER" id="PTHR12636:SF5">
    <property type="entry name" value="RIBOSOMAL RNA SMALL SUBUNIT METHYLTRANSFERASE NEP1"/>
    <property type="match status" value="1"/>
</dbReference>
<keyword evidence="8" id="KW-0694">RNA-binding</keyword>
<dbReference type="InterPro" id="IPR005304">
    <property type="entry name" value="Rbsml_bgen_MeTrfase_EMG1/NEP1"/>
</dbReference>
<dbReference type="InterPro" id="IPR029026">
    <property type="entry name" value="tRNA_m1G_MTases_N"/>
</dbReference>
<dbReference type="GO" id="GO:0070475">
    <property type="term" value="P:rRNA base methylation"/>
    <property type="evidence" value="ECO:0007669"/>
    <property type="project" value="InterPro"/>
</dbReference>
<protein>
    <submittedName>
        <fullName evidence="10">Uncharacterized protein</fullName>
    </submittedName>
</protein>
<dbReference type="CDD" id="cd18088">
    <property type="entry name" value="Nep1-like"/>
    <property type="match status" value="1"/>
</dbReference>
<evidence type="ECO:0000256" key="5">
    <source>
        <dbReference type="ARBA" id="ARBA00022679"/>
    </source>
</evidence>
<dbReference type="OMA" id="GMRETIM"/>
<evidence type="ECO:0000313" key="10">
    <source>
        <dbReference type="WBParaSite" id="nRc.2.0.1.t47049-RA"/>
    </source>
</evidence>
<dbReference type="PANTHER" id="PTHR12636">
    <property type="entry name" value="NEP1/MRA1"/>
    <property type="match status" value="1"/>
</dbReference>
<dbReference type="AlphaFoldDB" id="A0A915L7N8"/>